<evidence type="ECO:0000313" key="5">
    <source>
        <dbReference type="Proteomes" id="UP000642014"/>
    </source>
</evidence>
<feature type="transmembrane region" description="Helical" evidence="1">
    <location>
        <begin position="56"/>
        <end position="79"/>
    </location>
</feature>
<reference evidence="3 4" key="2">
    <citation type="submission" date="2017-09" db="EMBL/GenBank/DDBJ databases">
        <authorList>
            <person name="Lee N."/>
            <person name="Cho B.-K."/>
        </authorList>
    </citation>
    <scope>NUCLEOTIDE SEQUENCE [LARGE SCALE GENOMIC DNA]</scope>
    <source>
        <strain evidence="3 4">ATCC 19740</strain>
    </source>
</reference>
<dbReference type="Pfam" id="PF07332">
    <property type="entry name" value="Phage_holin_3_6"/>
    <property type="match status" value="1"/>
</dbReference>
<keyword evidence="1" id="KW-0472">Membrane</keyword>
<evidence type="ECO:0000313" key="3">
    <source>
        <dbReference type="EMBL" id="QEV33178.1"/>
    </source>
</evidence>
<keyword evidence="1" id="KW-0812">Transmembrane</keyword>
<reference evidence="2" key="3">
    <citation type="submission" date="2023-08" db="EMBL/GenBank/DDBJ databases">
        <authorList>
            <person name="Sun Q."/>
            <person name="Ohkuma M."/>
        </authorList>
    </citation>
    <scope>NUCLEOTIDE SEQUENCE</scope>
    <source>
        <strain evidence="2">JCM 4205</strain>
    </source>
</reference>
<keyword evidence="1" id="KW-1133">Transmembrane helix</keyword>
<organism evidence="2 5">
    <name type="scientific">Streptomyces cinereoruber</name>
    <dbReference type="NCBI Taxonomy" id="67260"/>
    <lineage>
        <taxon>Bacteria</taxon>
        <taxon>Bacillati</taxon>
        <taxon>Actinomycetota</taxon>
        <taxon>Actinomycetes</taxon>
        <taxon>Kitasatosporales</taxon>
        <taxon>Streptomycetaceae</taxon>
        <taxon>Streptomyces</taxon>
    </lineage>
</organism>
<dbReference type="EMBL" id="CP023693">
    <property type="protein sequence ID" value="QEV33178.1"/>
    <property type="molecule type" value="Genomic_DNA"/>
</dbReference>
<dbReference type="EMBL" id="BMSJ01000009">
    <property type="protein sequence ID" value="GGR38723.1"/>
    <property type="molecule type" value="Genomic_DNA"/>
</dbReference>
<accession>A0AAV4KM10</accession>
<protein>
    <submittedName>
        <fullName evidence="2">Membrane protein</fullName>
    </submittedName>
    <submittedName>
        <fullName evidence="3">Phage holin family protein</fullName>
    </submittedName>
</protein>
<name>A0AAV4KM10_9ACTN</name>
<evidence type="ECO:0000256" key="1">
    <source>
        <dbReference type="SAM" id="Phobius"/>
    </source>
</evidence>
<dbReference type="GeneID" id="95454927"/>
<evidence type="ECO:0000313" key="2">
    <source>
        <dbReference type="EMBL" id="GGR38723.1"/>
    </source>
</evidence>
<gene>
    <name evidence="3" type="ORF">CP977_14230</name>
    <name evidence="2" type="ORF">GCM10010497_47180</name>
</gene>
<dbReference type="Proteomes" id="UP000642014">
    <property type="component" value="Unassembled WGS sequence"/>
</dbReference>
<dbReference type="Proteomes" id="UP000326029">
    <property type="component" value="Chromosome"/>
</dbReference>
<evidence type="ECO:0000313" key="4">
    <source>
        <dbReference type="Proteomes" id="UP000326029"/>
    </source>
</evidence>
<proteinExistence type="predicted"/>
<dbReference type="InterPro" id="IPR009937">
    <property type="entry name" value="Phage_holin_3_6"/>
</dbReference>
<sequence length="139" mass="14162">MSTIQRPVHGSAADASVGDLVSRASQQLSELVRDEMRLARAEMTQKGKRYGAGGGLFGGAGLVGVLAAQALVVAVIAALALVLPIWASALIVAVLLAAGAAGMAAAGKKRIEEAGAPTPEQTIDNVRADVAEIKERAHR</sequence>
<feature type="transmembrane region" description="Helical" evidence="1">
    <location>
        <begin position="85"/>
        <end position="106"/>
    </location>
</feature>
<keyword evidence="4" id="KW-1185">Reference proteome</keyword>
<dbReference type="AlphaFoldDB" id="A0AAV4KM10"/>
<dbReference type="RefSeq" id="WP_152370213.1">
    <property type="nucleotide sequence ID" value="NZ_BMSJ01000009.1"/>
</dbReference>
<reference evidence="2 5" key="1">
    <citation type="journal article" date="2014" name="Int. J. Syst. Evol. Microbiol.">
        <title>Complete genome sequence of Corynebacterium casei LMG S-19264T (=DSM 44701T), isolated from a smear-ripened cheese.</title>
        <authorList>
            <consortium name="US DOE Joint Genome Institute (JGI-PGF)"/>
            <person name="Walter F."/>
            <person name="Albersmeier A."/>
            <person name="Kalinowski J."/>
            <person name="Ruckert C."/>
        </authorList>
    </citation>
    <scope>NUCLEOTIDE SEQUENCE [LARGE SCALE GENOMIC DNA]</scope>
    <source>
        <strain evidence="2 5">JCM 4205</strain>
    </source>
</reference>